<evidence type="ECO:0000313" key="4">
    <source>
        <dbReference type="Proteomes" id="UP001174419"/>
    </source>
</evidence>
<accession>A0AB35M6M9</accession>
<dbReference type="EMBL" id="JACANG010000040">
    <property type="protein sequence ID" value="MDM1720030.1"/>
    <property type="molecule type" value="Genomic_DNA"/>
</dbReference>
<name>A0AB35M6M9_9GAMM</name>
<dbReference type="Proteomes" id="UP001174419">
    <property type="component" value="Unassembled WGS sequence"/>
</dbReference>
<reference evidence="3" key="1">
    <citation type="submission" date="2020-06" db="EMBL/GenBank/DDBJ databases">
        <authorList>
            <person name="Dong N."/>
        </authorList>
    </citation>
    <scope>NUCLEOTIDE SEQUENCE</scope>
    <source>
        <strain evidence="3">DF49-4</strain>
    </source>
</reference>
<keyword evidence="2" id="KW-0812">Transmembrane</keyword>
<feature type="coiled-coil region" evidence="1">
    <location>
        <begin position="85"/>
        <end position="119"/>
    </location>
</feature>
<organism evidence="3 4">
    <name type="scientific">Acinetobacter towneri</name>
    <dbReference type="NCBI Taxonomy" id="202956"/>
    <lineage>
        <taxon>Bacteria</taxon>
        <taxon>Pseudomonadati</taxon>
        <taxon>Pseudomonadota</taxon>
        <taxon>Gammaproteobacteria</taxon>
        <taxon>Moraxellales</taxon>
        <taxon>Moraxellaceae</taxon>
        <taxon>Acinetobacter</taxon>
    </lineage>
</organism>
<reference evidence="3" key="2">
    <citation type="journal article" date="2022" name="Sci. Total Environ.">
        <title>Prevalence, transmission, and molecular epidemiology of tet(X)-positive bacteria among humans, animals, and environmental niches in China: An epidemiological, and genomic-based study.</title>
        <authorList>
            <person name="Dong N."/>
            <person name="Zeng Y."/>
            <person name="Cai C."/>
            <person name="Sun C."/>
            <person name="Lu J."/>
            <person name="Liu C."/>
            <person name="Zhou H."/>
            <person name="Sun Q."/>
            <person name="Shu L."/>
            <person name="Wang H."/>
            <person name="Wang Y."/>
            <person name="Wang S."/>
            <person name="Wu C."/>
            <person name="Chan E.W."/>
            <person name="Chen G."/>
            <person name="Shen Z."/>
            <person name="Chen S."/>
            <person name="Zhang R."/>
        </authorList>
    </citation>
    <scope>NUCLEOTIDE SEQUENCE</scope>
    <source>
        <strain evidence="3">DF49-4</strain>
    </source>
</reference>
<protein>
    <submittedName>
        <fullName evidence="3">Uncharacterized protein</fullName>
    </submittedName>
</protein>
<feature type="coiled-coil region" evidence="1">
    <location>
        <begin position="148"/>
        <end position="182"/>
    </location>
</feature>
<evidence type="ECO:0000256" key="2">
    <source>
        <dbReference type="SAM" id="Phobius"/>
    </source>
</evidence>
<dbReference type="AlphaFoldDB" id="A0AB35M6M9"/>
<evidence type="ECO:0000313" key="3">
    <source>
        <dbReference type="EMBL" id="MDM1720030.1"/>
    </source>
</evidence>
<keyword evidence="1" id="KW-0175">Coiled coil</keyword>
<evidence type="ECO:0000256" key="1">
    <source>
        <dbReference type="SAM" id="Coils"/>
    </source>
</evidence>
<keyword evidence="2" id="KW-0472">Membrane</keyword>
<sequence length="229" mass="26920">MAKTPYFNKRRWLESRQDEITELYRTGKSWHEIVEHLKISHAMPFALIEADFFKYCDFLVDEVATSHFEENIELQRQLTDFKKQFSTIEKAKVSLEQENEALKEKNIKLTARVKQLIQESKEQDEFNEESQKINADQANKIIQQINLNKQLEQSNTALSLKNEQQSEKLEKISKYMDAIQAEMDKFSMSEVEYKEKIKIAHDAIFRLKAMLTVLLVILLGFTFKSGLFA</sequence>
<dbReference type="RefSeq" id="WP_286395175.1">
    <property type="nucleotide sequence ID" value="NZ_JACANG010000040.1"/>
</dbReference>
<gene>
    <name evidence="3" type="ORF">HX110_13065</name>
</gene>
<keyword evidence="2" id="KW-1133">Transmembrane helix</keyword>
<comment type="caution">
    <text evidence="3">The sequence shown here is derived from an EMBL/GenBank/DDBJ whole genome shotgun (WGS) entry which is preliminary data.</text>
</comment>
<proteinExistence type="predicted"/>
<feature type="transmembrane region" description="Helical" evidence="2">
    <location>
        <begin position="203"/>
        <end position="223"/>
    </location>
</feature>